<feature type="signal peptide" evidence="2">
    <location>
        <begin position="1"/>
        <end position="20"/>
    </location>
</feature>
<evidence type="ECO:0000256" key="1">
    <source>
        <dbReference type="SAM" id="MobiDB-lite"/>
    </source>
</evidence>
<evidence type="ECO:0000313" key="3">
    <source>
        <dbReference type="EMBL" id="KIO20968.1"/>
    </source>
</evidence>
<proteinExistence type="predicted"/>
<protein>
    <submittedName>
        <fullName evidence="3">Uncharacterized protein</fullName>
    </submittedName>
</protein>
<evidence type="ECO:0000313" key="4">
    <source>
        <dbReference type="Proteomes" id="UP000054248"/>
    </source>
</evidence>
<feature type="compositionally biased region" description="Polar residues" evidence="1">
    <location>
        <begin position="238"/>
        <end position="253"/>
    </location>
</feature>
<keyword evidence="4" id="KW-1185">Reference proteome</keyword>
<dbReference type="AlphaFoldDB" id="A0A0C3KHL6"/>
<dbReference type="HOGENOM" id="CLU_761172_0_0_1"/>
<dbReference type="Proteomes" id="UP000054248">
    <property type="component" value="Unassembled WGS sequence"/>
</dbReference>
<reference evidence="4" key="2">
    <citation type="submission" date="2015-01" db="EMBL/GenBank/DDBJ databases">
        <title>Evolutionary Origins and Diversification of the Mycorrhizal Mutualists.</title>
        <authorList>
            <consortium name="DOE Joint Genome Institute"/>
            <consortium name="Mycorrhizal Genomics Consortium"/>
            <person name="Kohler A."/>
            <person name="Kuo A."/>
            <person name="Nagy L.G."/>
            <person name="Floudas D."/>
            <person name="Copeland A."/>
            <person name="Barry K.W."/>
            <person name="Cichocki N."/>
            <person name="Veneault-Fourrey C."/>
            <person name="LaButti K."/>
            <person name="Lindquist E.A."/>
            <person name="Lipzen A."/>
            <person name="Lundell T."/>
            <person name="Morin E."/>
            <person name="Murat C."/>
            <person name="Riley R."/>
            <person name="Ohm R."/>
            <person name="Sun H."/>
            <person name="Tunlid A."/>
            <person name="Henrissat B."/>
            <person name="Grigoriev I.V."/>
            <person name="Hibbett D.S."/>
            <person name="Martin F."/>
        </authorList>
    </citation>
    <scope>NUCLEOTIDE SEQUENCE [LARGE SCALE GENOMIC DNA]</scope>
    <source>
        <strain evidence="4">MUT 4182</strain>
    </source>
</reference>
<reference evidence="3 4" key="1">
    <citation type="submission" date="2014-04" db="EMBL/GenBank/DDBJ databases">
        <authorList>
            <consortium name="DOE Joint Genome Institute"/>
            <person name="Kuo A."/>
            <person name="Girlanda M."/>
            <person name="Perotto S."/>
            <person name="Kohler A."/>
            <person name="Nagy L.G."/>
            <person name="Floudas D."/>
            <person name="Copeland A."/>
            <person name="Barry K.W."/>
            <person name="Cichocki N."/>
            <person name="Veneault-Fourrey C."/>
            <person name="LaButti K."/>
            <person name="Lindquist E.A."/>
            <person name="Lipzen A."/>
            <person name="Lundell T."/>
            <person name="Morin E."/>
            <person name="Murat C."/>
            <person name="Sun H."/>
            <person name="Tunlid A."/>
            <person name="Henrissat B."/>
            <person name="Grigoriev I.V."/>
            <person name="Hibbett D.S."/>
            <person name="Martin F."/>
            <person name="Nordberg H.P."/>
            <person name="Cantor M.N."/>
            <person name="Hua S.X."/>
        </authorList>
    </citation>
    <scope>NUCLEOTIDE SEQUENCE [LARGE SCALE GENOMIC DNA]</scope>
    <source>
        <strain evidence="3 4">MUT 4182</strain>
    </source>
</reference>
<dbReference type="EMBL" id="KN823154">
    <property type="protein sequence ID" value="KIO20968.1"/>
    <property type="molecule type" value="Genomic_DNA"/>
</dbReference>
<keyword evidence="2" id="KW-0732">Signal</keyword>
<organism evidence="3 4">
    <name type="scientific">Tulasnella calospora MUT 4182</name>
    <dbReference type="NCBI Taxonomy" id="1051891"/>
    <lineage>
        <taxon>Eukaryota</taxon>
        <taxon>Fungi</taxon>
        <taxon>Dikarya</taxon>
        <taxon>Basidiomycota</taxon>
        <taxon>Agaricomycotina</taxon>
        <taxon>Agaricomycetes</taxon>
        <taxon>Cantharellales</taxon>
        <taxon>Tulasnellaceae</taxon>
        <taxon>Tulasnella</taxon>
    </lineage>
</organism>
<feature type="chain" id="PRO_5002166390" evidence="2">
    <location>
        <begin position="21"/>
        <end position="364"/>
    </location>
</feature>
<accession>A0A0C3KHL6</accession>
<name>A0A0C3KHL6_9AGAM</name>
<gene>
    <name evidence="3" type="ORF">M407DRAFT_29410</name>
</gene>
<feature type="region of interest" description="Disordered" evidence="1">
    <location>
        <begin position="238"/>
        <end position="309"/>
    </location>
</feature>
<sequence length="364" mass="40093">MKLSTLYISSLTLLPSVITAAAITGGVPLNGTLARRGGEVNYLADCSRWVPSTSEQYPASYMAWYSNVDNSLDQQKPDSLSNEYRDWSAGGTWLTWEGQQHNIHFADSGVTVQTHIDSDASSRDFMAWAGWIQRTSDWRVFNCYKNTNWPSQSKEVANNLLQTINDLPDIPLDASVTIFKDTLVEFIRRPREVKEASEKYGRKDLGLLGGIKDKLRSRRRGGCTATLQACRDDIESASANLRGSGTPSELQPQPNTPLFRVDYPPEPFEPSRTLQTTPAERTVGSEHGTSHPTFLPDSSPNPPKKEESRCKIRDGALIAARGTFKAVEAMSGAIPVFGGFVGIAAKIGSAFVNMIEIMDKNEDV</sequence>
<dbReference type="OrthoDB" id="2863512at2759"/>
<evidence type="ECO:0000256" key="2">
    <source>
        <dbReference type="SAM" id="SignalP"/>
    </source>
</evidence>